<feature type="transmembrane region" description="Helical" evidence="2">
    <location>
        <begin position="192"/>
        <end position="212"/>
    </location>
</feature>
<dbReference type="Proteomes" id="UP000507470">
    <property type="component" value="Unassembled WGS sequence"/>
</dbReference>
<feature type="transmembrane region" description="Helical" evidence="2">
    <location>
        <begin position="400"/>
        <end position="418"/>
    </location>
</feature>
<feature type="transmembrane region" description="Helical" evidence="2">
    <location>
        <begin position="491"/>
        <end position="511"/>
    </location>
</feature>
<name>A0A6J8E533_MYTCO</name>
<evidence type="ECO:0000313" key="4">
    <source>
        <dbReference type="EMBL" id="CAC5415208.1"/>
    </source>
</evidence>
<reference evidence="4 5" key="1">
    <citation type="submission" date="2020-06" db="EMBL/GenBank/DDBJ databases">
        <authorList>
            <person name="Li R."/>
            <person name="Bekaert M."/>
        </authorList>
    </citation>
    <scope>NUCLEOTIDE SEQUENCE [LARGE SCALE GENOMIC DNA]</scope>
    <source>
        <strain evidence="5">wild</strain>
    </source>
</reference>
<evidence type="ECO:0000256" key="2">
    <source>
        <dbReference type="SAM" id="Phobius"/>
    </source>
</evidence>
<evidence type="ECO:0000256" key="1">
    <source>
        <dbReference type="ARBA" id="ARBA00004141"/>
    </source>
</evidence>
<comment type="subcellular location">
    <subcellularLocation>
        <location evidence="1">Membrane</location>
        <topology evidence="1">Multi-pass membrane protein</topology>
    </subcellularLocation>
</comment>
<keyword evidence="2" id="KW-0812">Transmembrane</keyword>
<feature type="transmembrane region" description="Helical" evidence="2">
    <location>
        <begin position="65"/>
        <end position="84"/>
    </location>
</feature>
<dbReference type="InterPro" id="IPR020846">
    <property type="entry name" value="MFS_dom"/>
</dbReference>
<dbReference type="InterPro" id="IPR050327">
    <property type="entry name" value="Proton-linked_MCT"/>
</dbReference>
<dbReference type="CDD" id="cd17352">
    <property type="entry name" value="MFS_MCT_SLC16"/>
    <property type="match status" value="1"/>
</dbReference>
<dbReference type="SUPFAM" id="SSF103473">
    <property type="entry name" value="MFS general substrate transporter"/>
    <property type="match status" value="1"/>
</dbReference>
<dbReference type="AlphaFoldDB" id="A0A6J8E533"/>
<keyword evidence="2" id="KW-0472">Membrane</keyword>
<organism evidence="4 5">
    <name type="scientific">Mytilus coruscus</name>
    <name type="common">Sea mussel</name>
    <dbReference type="NCBI Taxonomy" id="42192"/>
    <lineage>
        <taxon>Eukaryota</taxon>
        <taxon>Metazoa</taxon>
        <taxon>Spiralia</taxon>
        <taxon>Lophotrochozoa</taxon>
        <taxon>Mollusca</taxon>
        <taxon>Bivalvia</taxon>
        <taxon>Autobranchia</taxon>
        <taxon>Pteriomorphia</taxon>
        <taxon>Mytilida</taxon>
        <taxon>Mytiloidea</taxon>
        <taxon>Mytilidae</taxon>
        <taxon>Mytilinae</taxon>
        <taxon>Mytilus</taxon>
    </lineage>
</organism>
<feature type="transmembrane region" description="Helical" evidence="2">
    <location>
        <begin position="523"/>
        <end position="543"/>
    </location>
</feature>
<feature type="domain" description="Major facilitator superfamily (MFS) profile" evidence="3">
    <location>
        <begin position="65"/>
        <end position="545"/>
    </location>
</feature>
<feature type="transmembrane region" description="Helical" evidence="2">
    <location>
        <begin position="430"/>
        <end position="449"/>
    </location>
</feature>
<sequence length="569" mass="63021">MYFYSSIVLSTKWSLQIPEYSRSTTCKNNYIWSTIFKIRRIMVPTDDKTSKEVEIGIARPLDGGYGWVIVFAAFMMHFTVFGILNSSGILFVELSEELQTGKAATAWISSITFGTLMVSSPVSSVLSTRHGNRIVSIIGSLIAGIGFISSGFTENIYFLYVSLGLVSGIGFGLVYLPFVVSVGIYFEKKKSFAMGISVCGTGVGTFIFAPIVEGLINEYGWKGSTLILGGIVLNLAVFASLLRPLVNHFDNDKYICINTEETSDPDLYSVPQNVAYDISSNNFSEVSKDCDFDLLTVKIYDAKLFEETEKFLANKQTVPSVICKSDLRSKEEGDFKNVPKEHTFTRILKSALSYYDFSLLKNFIFIIFLFSNFIIMLGMNAPYIYLPDRSQEKGVSKADSALFISVIGIANMAGRIVIGWFADRKWVNRLLLYTTSMVICGLVTIINPLDDSVEYLMVYSALFGCFSGVFVCLYAIILIDLLGLEKFSNALGIVIMVQGIASFIGPPAAGWLYSKTGNYNTSFYAIGAVLIFGGLLVSLIPVARKYFIKQTLKLDTECEVIDKHTGDNF</sequence>
<feature type="transmembrane region" description="Helical" evidence="2">
    <location>
        <begin position="104"/>
        <end position="122"/>
    </location>
</feature>
<dbReference type="PROSITE" id="PS50850">
    <property type="entry name" value="MFS"/>
    <property type="match status" value="1"/>
</dbReference>
<dbReference type="Gene3D" id="1.20.1250.20">
    <property type="entry name" value="MFS general substrate transporter like domains"/>
    <property type="match status" value="2"/>
</dbReference>
<feature type="transmembrane region" description="Helical" evidence="2">
    <location>
        <begin position="363"/>
        <end position="385"/>
    </location>
</feature>
<accession>A0A6J8E533</accession>
<feature type="transmembrane region" description="Helical" evidence="2">
    <location>
        <begin position="224"/>
        <end position="242"/>
    </location>
</feature>
<dbReference type="InterPro" id="IPR011701">
    <property type="entry name" value="MFS"/>
</dbReference>
<feature type="transmembrane region" description="Helical" evidence="2">
    <location>
        <begin position="158"/>
        <end position="180"/>
    </location>
</feature>
<feature type="transmembrane region" description="Helical" evidence="2">
    <location>
        <begin position="455"/>
        <end position="479"/>
    </location>
</feature>
<dbReference type="Pfam" id="PF07690">
    <property type="entry name" value="MFS_1"/>
    <property type="match status" value="2"/>
</dbReference>
<feature type="transmembrane region" description="Helical" evidence="2">
    <location>
        <begin position="134"/>
        <end position="152"/>
    </location>
</feature>
<keyword evidence="2" id="KW-1133">Transmembrane helix</keyword>
<gene>
    <name evidence="4" type="ORF">MCOR_47914</name>
</gene>
<evidence type="ECO:0000259" key="3">
    <source>
        <dbReference type="PROSITE" id="PS50850"/>
    </source>
</evidence>
<protein>
    <recommendedName>
        <fullName evidence="3">Major facilitator superfamily (MFS) profile domain-containing protein</fullName>
    </recommendedName>
</protein>
<keyword evidence="5" id="KW-1185">Reference proteome</keyword>
<dbReference type="EMBL" id="CACVKT020008387">
    <property type="protein sequence ID" value="CAC5415208.1"/>
    <property type="molecule type" value="Genomic_DNA"/>
</dbReference>
<dbReference type="GO" id="GO:0008028">
    <property type="term" value="F:monocarboxylic acid transmembrane transporter activity"/>
    <property type="evidence" value="ECO:0007669"/>
    <property type="project" value="TreeGrafter"/>
</dbReference>
<dbReference type="OrthoDB" id="410267at2759"/>
<dbReference type="PANTHER" id="PTHR11360:SF284">
    <property type="entry name" value="EG:103B4.3 PROTEIN-RELATED"/>
    <property type="match status" value="1"/>
</dbReference>
<dbReference type="GO" id="GO:0016020">
    <property type="term" value="C:membrane"/>
    <property type="evidence" value="ECO:0007669"/>
    <property type="project" value="UniProtKB-SubCell"/>
</dbReference>
<dbReference type="PANTHER" id="PTHR11360">
    <property type="entry name" value="MONOCARBOXYLATE TRANSPORTER"/>
    <property type="match status" value="1"/>
</dbReference>
<proteinExistence type="predicted"/>
<evidence type="ECO:0000313" key="5">
    <source>
        <dbReference type="Proteomes" id="UP000507470"/>
    </source>
</evidence>
<dbReference type="InterPro" id="IPR036259">
    <property type="entry name" value="MFS_trans_sf"/>
</dbReference>